<evidence type="ECO:0000313" key="6">
    <source>
        <dbReference type="Proteomes" id="UP000220840"/>
    </source>
</evidence>
<evidence type="ECO:0000256" key="2">
    <source>
        <dbReference type="ARBA" id="ARBA00022795"/>
    </source>
</evidence>
<comment type="similarity">
    <text evidence="1 3">Belongs to the FlgD family.</text>
</comment>
<dbReference type="Proteomes" id="UP000220840">
    <property type="component" value="Unassembled WGS sequence"/>
</dbReference>
<protein>
    <recommendedName>
        <fullName evidence="3">Basal-body rod modification protein FlgD</fullName>
    </recommendedName>
</protein>
<keyword evidence="5" id="KW-0969">Cilium</keyword>
<dbReference type="EMBL" id="PDCJ01000001">
    <property type="protein sequence ID" value="PEG32192.1"/>
    <property type="molecule type" value="Genomic_DNA"/>
</dbReference>
<keyword evidence="2 3" id="KW-1005">Bacterial flagellum biogenesis</keyword>
<dbReference type="STRING" id="137838.GCA_001458595_03686"/>
<keyword evidence="5" id="KW-0282">Flagellum</keyword>
<dbReference type="GeneID" id="68878676"/>
<organism evidence="5 6">
    <name type="scientific">Clostridium neonatale</name>
    <dbReference type="NCBI Taxonomy" id="137838"/>
    <lineage>
        <taxon>Bacteria</taxon>
        <taxon>Bacillati</taxon>
        <taxon>Bacillota</taxon>
        <taxon>Clostridia</taxon>
        <taxon>Eubacteriales</taxon>
        <taxon>Clostridiaceae</taxon>
        <taxon>Clostridium</taxon>
    </lineage>
</organism>
<dbReference type="Pfam" id="PF03963">
    <property type="entry name" value="FlgD"/>
    <property type="match status" value="1"/>
</dbReference>
<dbReference type="InterPro" id="IPR005648">
    <property type="entry name" value="FlgD"/>
</dbReference>
<gene>
    <name evidence="5" type="ORF">CQ394_10990</name>
</gene>
<evidence type="ECO:0000256" key="4">
    <source>
        <dbReference type="SAM" id="MobiDB-lite"/>
    </source>
</evidence>
<dbReference type="AlphaFoldDB" id="A0A2A7MK43"/>
<dbReference type="OrthoDB" id="280334at2"/>
<feature type="compositionally biased region" description="Low complexity" evidence="4">
    <location>
        <begin position="283"/>
        <end position="311"/>
    </location>
</feature>
<comment type="caution">
    <text evidence="5">The sequence shown here is derived from an EMBL/GenBank/DDBJ whole genome shotgun (WGS) entry which is preliminary data.</text>
</comment>
<comment type="function">
    <text evidence="3">Required for flagellar hook formation. May act as a scaffolding protein.</text>
</comment>
<feature type="region of interest" description="Disordered" evidence="4">
    <location>
        <begin position="270"/>
        <end position="311"/>
    </location>
</feature>
<evidence type="ECO:0000313" key="5">
    <source>
        <dbReference type="EMBL" id="PEG32192.1"/>
    </source>
</evidence>
<name>A0A2A7MK43_9CLOT</name>
<evidence type="ECO:0000256" key="3">
    <source>
        <dbReference type="RuleBase" id="RU362076"/>
    </source>
</evidence>
<accession>A0A2A7MK43</accession>
<keyword evidence="5" id="KW-0966">Cell projection</keyword>
<dbReference type="RefSeq" id="WP_058296338.1">
    <property type="nucleotide sequence ID" value="NZ_CAMRXB010000027.1"/>
</dbReference>
<feature type="compositionally biased region" description="Polar residues" evidence="4">
    <location>
        <begin position="29"/>
        <end position="56"/>
    </location>
</feature>
<feature type="region of interest" description="Disordered" evidence="4">
    <location>
        <begin position="28"/>
        <end position="56"/>
    </location>
</feature>
<reference evidence="5 6" key="1">
    <citation type="submission" date="2017-10" db="EMBL/GenBank/DDBJ databases">
        <title>Effective Description of Clostridium neonatale sp. nov. linked to necrotizing enterocolitis in neonates and a clarification of species assignable to the genus Clostridium (Prazmowski 1880) emend. Lawson and Rainey 2016.</title>
        <authorList>
            <person name="Bernard K."/>
            <person name="Burdz T."/>
            <person name="Wiebe D."/>
            <person name="Balcewich B."/>
            <person name="Alfa M."/>
            <person name="Bernier A.-M."/>
        </authorList>
    </citation>
    <scope>NUCLEOTIDE SEQUENCE [LARGE SCALE GENOMIC DNA]</scope>
    <source>
        <strain evidence="5 6">LCDC99A005</strain>
    </source>
</reference>
<sequence>MGSTSYNASVSENNANIAAKLEAERQKKYAQSQKTSELGAASNANATNVGSTTNRGTKIVEYGDTGMGKDAFLKLLVAQMTNMDPTQDQDSTAYVTQMAQFASIEQMNNLNTTMTDFSVRNLLGKHVIVNQYDATGNAIEGTVIGVQTKSGKQYLSILDTNGELQNNIESSKVAGVIENASDNTSAISALNTQFIAASALKGQRVVIVDEDDDGKTIVIKGKVEGAYIDGGDVKLKINKFDDKLNETDETVTYSYLDIYKAGDLSDEDMNVKASDFDEDKTDSSSGTETGESNNNSTEGTSNNNSTENASN</sequence>
<evidence type="ECO:0000256" key="1">
    <source>
        <dbReference type="ARBA" id="ARBA00010577"/>
    </source>
</evidence>
<keyword evidence="6" id="KW-1185">Reference proteome</keyword>
<dbReference type="GO" id="GO:0044781">
    <property type="term" value="P:bacterial-type flagellum organization"/>
    <property type="evidence" value="ECO:0007669"/>
    <property type="project" value="UniProtKB-UniRule"/>
</dbReference>
<proteinExistence type="inferred from homology"/>